<evidence type="ECO:0000313" key="1">
    <source>
        <dbReference type="EMBL" id="JAD60016.1"/>
    </source>
</evidence>
<sequence length="16" mass="1717">MGITIFLSPTSALPRL</sequence>
<proteinExistence type="predicted"/>
<protein>
    <submittedName>
        <fullName evidence="1">Uncharacterized protein</fullName>
    </submittedName>
</protein>
<dbReference type="EMBL" id="GBRH01237879">
    <property type="protein sequence ID" value="JAD60016.1"/>
    <property type="molecule type" value="Transcribed_RNA"/>
</dbReference>
<reference evidence="1" key="1">
    <citation type="submission" date="2014-09" db="EMBL/GenBank/DDBJ databases">
        <authorList>
            <person name="Magalhaes I.L.F."/>
            <person name="Oliveira U."/>
            <person name="Santos F.R."/>
            <person name="Vidigal T.H.D.A."/>
            <person name="Brescovit A.D."/>
            <person name="Santos A.J."/>
        </authorList>
    </citation>
    <scope>NUCLEOTIDE SEQUENCE</scope>
    <source>
        <tissue evidence="1">Shoot tissue taken approximately 20 cm above the soil surface</tissue>
    </source>
</reference>
<dbReference type="AlphaFoldDB" id="A0A0A9B9L5"/>
<name>A0A0A9B9L5_ARUDO</name>
<organism evidence="1">
    <name type="scientific">Arundo donax</name>
    <name type="common">Giant reed</name>
    <name type="synonym">Donax arundinaceus</name>
    <dbReference type="NCBI Taxonomy" id="35708"/>
    <lineage>
        <taxon>Eukaryota</taxon>
        <taxon>Viridiplantae</taxon>
        <taxon>Streptophyta</taxon>
        <taxon>Embryophyta</taxon>
        <taxon>Tracheophyta</taxon>
        <taxon>Spermatophyta</taxon>
        <taxon>Magnoliopsida</taxon>
        <taxon>Liliopsida</taxon>
        <taxon>Poales</taxon>
        <taxon>Poaceae</taxon>
        <taxon>PACMAD clade</taxon>
        <taxon>Arundinoideae</taxon>
        <taxon>Arundineae</taxon>
        <taxon>Arundo</taxon>
    </lineage>
</organism>
<reference evidence="1" key="2">
    <citation type="journal article" date="2015" name="Data Brief">
        <title>Shoot transcriptome of the giant reed, Arundo donax.</title>
        <authorList>
            <person name="Barrero R.A."/>
            <person name="Guerrero F.D."/>
            <person name="Moolhuijzen P."/>
            <person name="Goolsby J.A."/>
            <person name="Tidwell J."/>
            <person name="Bellgard S.E."/>
            <person name="Bellgard M.I."/>
        </authorList>
    </citation>
    <scope>NUCLEOTIDE SEQUENCE</scope>
    <source>
        <tissue evidence="1">Shoot tissue taken approximately 20 cm above the soil surface</tissue>
    </source>
</reference>
<accession>A0A0A9B9L5</accession>